<dbReference type="RefSeq" id="WP_187097827.1">
    <property type="nucleotide sequence ID" value="NZ_CP059894.1"/>
</dbReference>
<gene>
    <name evidence="2" type="ORF">HZU40_05725</name>
</gene>
<evidence type="ECO:0000259" key="1">
    <source>
        <dbReference type="Pfam" id="PF13524"/>
    </source>
</evidence>
<dbReference type="EMBL" id="CP059894">
    <property type="protein sequence ID" value="QNJ93815.1"/>
    <property type="molecule type" value="Genomic_DNA"/>
</dbReference>
<dbReference type="Pfam" id="PF13524">
    <property type="entry name" value="Glyco_trans_1_2"/>
    <property type="match status" value="1"/>
</dbReference>
<dbReference type="KEGG" id="mflu:HZU40_05725"/>
<dbReference type="InterPro" id="IPR055259">
    <property type="entry name" value="YkvP/CgeB_Glyco_trans-like"/>
</dbReference>
<reference evidence="2 3" key="1">
    <citation type="submission" date="2020-07" db="EMBL/GenBank/DDBJ databases">
        <title>Draft genome sequence of four isobutane-metabolizing strains capable of cometabolically degrading diverse ether contaminants.</title>
        <authorList>
            <person name="Chen W."/>
            <person name="Faulkner N."/>
            <person name="Smith C."/>
            <person name="Hyman M."/>
        </authorList>
    </citation>
    <scope>NUCLEOTIDE SEQUENCE [LARGE SCALE GENOMIC DNA]</scope>
    <source>
        <strain evidence="2 3">2A</strain>
    </source>
</reference>
<protein>
    <submittedName>
        <fullName evidence="2">Glycosyltransferase family 1 protein</fullName>
    </submittedName>
</protein>
<feature type="domain" description="Spore protein YkvP/CgeB glycosyl transferase-like" evidence="1">
    <location>
        <begin position="223"/>
        <end position="297"/>
    </location>
</feature>
<proteinExistence type="predicted"/>
<dbReference type="AlphaFoldDB" id="A0A7G8PHJ9"/>
<organism evidence="2 3">
    <name type="scientific">Mycolicibacterium fluoranthenivorans</name>
    <dbReference type="NCBI Taxonomy" id="258505"/>
    <lineage>
        <taxon>Bacteria</taxon>
        <taxon>Bacillati</taxon>
        <taxon>Actinomycetota</taxon>
        <taxon>Actinomycetes</taxon>
        <taxon>Mycobacteriales</taxon>
        <taxon>Mycobacteriaceae</taxon>
        <taxon>Mycolicibacterium</taxon>
    </lineage>
</organism>
<evidence type="ECO:0000313" key="2">
    <source>
        <dbReference type="EMBL" id="QNJ93815.1"/>
    </source>
</evidence>
<dbReference type="GO" id="GO:0016740">
    <property type="term" value="F:transferase activity"/>
    <property type="evidence" value="ECO:0007669"/>
    <property type="project" value="UniProtKB-KW"/>
</dbReference>
<accession>A0A7G8PHJ9</accession>
<name>A0A7G8PHJ9_9MYCO</name>
<sequence length="344" mass="39004">MTEATNRRHALVVAPLFFGYEQDIVAEFERRGYETVFVDERPSNSAIGRAVLRVRKTLVGRQIDNYYRQKWSELAGTSFDIVLVIKAEVIPRWFLEKLRQANPDARLIFYSWDAVDNTPNCVAVLDCFDELFSFDADDVAARPEFSYLPLFYTQEFEPLPTSEAANPRRYTMSFIGTLHSERYAFAKRLFAGRSGTYGFFYVQARWYFAMVKYLTREHSAVPWSDVSFDKLSRLQVAQIFRESVAVLDMPRRGQAGLTIRTFEVLASGAVLVTTNPAIIREPFYDPARVIVIPDDLDEDGSKRALAQMDSIVPPQGPPPSFDRYSLASWVAAIVAAPSRSGGVV</sequence>
<keyword evidence="2" id="KW-0808">Transferase</keyword>
<evidence type="ECO:0000313" key="3">
    <source>
        <dbReference type="Proteomes" id="UP000515498"/>
    </source>
</evidence>
<dbReference type="Proteomes" id="UP000515498">
    <property type="component" value="Chromosome"/>
</dbReference>